<dbReference type="AlphaFoldDB" id="A0A317V394"/>
<comment type="caution">
    <text evidence="1">The sequence shown here is derived from an EMBL/GenBank/DDBJ whole genome shotgun (WGS) entry which is preliminary data.</text>
</comment>
<dbReference type="GeneID" id="37059709"/>
<dbReference type="Proteomes" id="UP000246171">
    <property type="component" value="Unassembled WGS sequence"/>
</dbReference>
<dbReference type="OrthoDB" id="508139at2759"/>
<dbReference type="CDD" id="cd04301">
    <property type="entry name" value="NAT_SF"/>
    <property type="match status" value="1"/>
</dbReference>
<dbReference type="Gene3D" id="3.40.630.30">
    <property type="match status" value="1"/>
</dbReference>
<dbReference type="EMBL" id="MSFU01000021">
    <property type="protein sequence ID" value="PWY67811.1"/>
    <property type="molecule type" value="Genomic_DNA"/>
</dbReference>
<proteinExistence type="predicted"/>
<accession>A0A317V394</accession>
<evidence type="ECO:0008006" key="3">
    <source>
        <dbReference type="Google" id="ProtNLM"/>
    </source>
</evidence>
<reference evidence="1" key="1">
    <citation type="submission" date="2016-12" db="EMBL/GenBank/DDBJ databases">
        <title>The genomes of Aspergillus section Nigri reveals drivers in fungal speciation.</title>
        <authorList>
            <consortium name="DOE Joint Genome Institute"/>
            <person name="Vesth T.C."/>
            <person name="Nybo J."/>
            <person name="Theobald S."/>
            <person name="Brandl J."/>
            <person name="Frisvad J.C."/>
            <person name="Nielsen K.F."/>
            <person name="Lyhne E.K."/>
            <person name="Kogle M.E."/>
            <person name="Kuo A."/>
            <person name="Riley R."/>
            <person name="Clum A."/>
            <person name="Nolan M."/>
            <person name="Lipzen A."/>
            <person name="Salamov A."/>
            <person name="Henrissat B."/>
            <person name="Wiebenga A."/>
            <person name="De vries R.P."/>
            <person name="Grigoriev I.V."/>
            <person name="Mortensen U.H."/>
            <person name="Andersen M.R."/>
            <person name="Baker S.E."/>
        </authorList>
    </citation>
    <scope>NUCLEOTIDE SEQUENCE</scope>
    <source>
        <strain evidence="1">CBS 122712</strain>
    </source>
</reference>
<organism evidence="1 2">
    <name type="scientific">Aspergillus eucalypticola (strain CBS 122712 / IBT 29274)</name>
    <dbReference type="NCBI Taxonomy" id="1448314"/>
    <lineage>
        <taxon>Eukaryota</taxon>
        <taxon>Fungi</taxon>
        <taxon>Dikarya</taxon>
        <taxon>Ascomycota</taxon>
        <taxon>Pezizomycotina</taxon>
        <taxon>Eurotiomycetes</taxon>
        <taxon>Eurotiomycetidae</taxon>
        <taxon>Eurotiales</taxon>
        <taxon>Aspergillaceae</taxon>
        <taxon>Aspergillus</taxon>
        <taxon>Aspergillus subgen. Circumdati</taxon>
    </lineage>
</organism>
<dbReference type="InterPro" id="IPR016181">
    <property type="entry name" value="Acyl_CoA_acyltransferase"/>
</dbReference>
<evidence type="ECO:0000313" key="1">
    <source>
        <dbReference type="EMBL" id="PWY67811.1"/>
    </source>
</evidence>
<keyword evidence="2" id="KW-1185">Reference proteome</keyword>
<gene>
    <name evidence="1" type="ORF">BO83DRAFT_95840</name>
</gene>
<dbReference type="SUPFAM" id="SSF55729">
    <property type="entry name" value="Acyl-CoA N-acyltransferases (Nat)"/>
    <property type="match status" value="1"/>
</dbReference>
<dbReference type="VEuPathDB" id="FungiDB:BO83DRAFT_95840"/>
<protein>
    <recommendedName>
        <fullName evidence="3">N-acetyltransferase domain-containing protein</fullName>
    </recommendedName>
</protein>
<evidence type="ECO:0000313" key="2">
    <source>
        <dbReference type="Proteomes" id="UP000246171"/>
    </source>
</evidence>
<name>A0A317V394_ASPEC</name>
<sequence length="313" mass="35913">MEYPSTETMNLALNIIDRHGRLKREYTNHPARRGLGIWQDELSEGDFLIIETATVLKKARRQGIGRQLVMDMIQKATKLDTNVRFVFAYPSCLHMAEDLQERTGKTKKERFGMADARTALAIRFFRQLGFHRIGISHWFALSIDINHLSRTISIADDPEPPEVEPILYDEHDSDDPQPEVPEARSVVIGEPLGTDRDFNYNEAKSSRQEVADHLQEKVNRRRARSEYAQLYPIHHALQSLPDSQCIAMLKERALKGDESQGSLIESKDCYKNNILHIAACNFKPVCVEWILKSIAVNHPDLKNGRKYSWVHPS</sequence>
<dbReference type="RefSeq" id="XP_025385749.1">
    <property type="nucleotide sequence ID" value="XM_025537747.1"/>
</dbReference>